<dbReference type="EMBL" id="JBFNXX010000011">
    <property type="protein sequence ID" value="MEW9920811.1"/>
    <property type="molecule type" value="Genomic_DNA"/>
</dbReference>
<protein>
    <submittedName>
        <fullName evidence="1">Uncharacterized protein</fullName>
    </submittedName>
</protein>
<evidence type="ECO:0000313" key="1">
    <source>
        <dbReference type="EMBL" id="MEW9920811.1"/>
    </source>
</evidence>
<dbReference type="Proteomes" id="UP001556098">
    <property type="component" value="Unassembled WGS sequence"/>
</dbReference>
<gene>
    <name evidence="1" type="ORF">AB2B41_14445</name>
</gene>
<dbReference type="RefSeq" id="WP_367878515.1">
    <property type="nucleotide sequence ID" value="NZ_JBFNXX010000011.1"/>
</dbReference>
<keyword evidence="2" id="KW-1185">Reference proteome</keyword>
<comment type="caution">
    <text evidence="1">The sequence shown here is derived from an EMBL/GenBank/DDBJ whole genome shotgun (WGS) entry which is preliminary data.</text>
</comment>
<accession>A0ABV3RPB3</accession>
<organism evidence="1 2">
    <name type="scientific">Sulfitobacter sediminis</name>
    <dbReference type="NCBI Taxonomy" id="3234186"/>
    <lineage>
        <taxon>Bacteria</taxon>
        <taxon>Pseudomonadati</taxon>
        <taxon>Pseudomonadota</taxon>
        <taxon>Alphaproteobacteria</taxon>
        <taxon>Rhodobacterales</taxon>
        <taxon>Roseobacteraceae</taxon>
        <taxon>Sulfitobacter</taxon>
    </lineage>
</organism>
<evidence type="ECO:0000313" key="2">
    <source>
        <dbReference type="Proteomes" id="UP001556098"/>
    </source>
</evidence>
<proteinExistence type="predicted"/>
<sequence length="277" mass="30459">MSRLTGFIFVLGVLMIGAASMMAFDAYMNDDRKDAVRAEINTQLDEGAARYEERREDGCRRRCGFFGKIAAMVTELRDGVFSGVPFDPETGLPQAPEGWTAVPYDLALTEAIVGQKMERTVLVSSTSNKLLMHFDDMAKAAQTGAVRFYRKDGMAIAMALEISREGLRAEPKRKARVPGNAQPSQIVVDGLPFMRHAQVSVDALTDKRTPVAYHSYSMNLDGQVDIKVIALAPDAEVYRFLASFDLEPIVEKLPHQPFGYAAGKDSISTAQLSPQTD</sequence>
<name>A0ABV3RPB3_9RHOB</name>
<reference evidence="1 2" key="1">
    <citation type="submission" date="2024-07" db="EMBL/GenBank/DDBJ databases">
        <title>Marimonas sp.nov., isolated from tidal-flat sediment.</title>
        <authorList>
            <person name="Jayan J.N."/>
            <person name="Lee S.S."/>
        </authorList>
    </citation>
    <scope>NUCLEOTIDE SEQUENCE [LARGE SCALE GENOMIC DNA]</scope>
    <source>
        <strain evidence="1 2">MJW-29</strain>
    </source>
</reference>